<reference evidence="1 2" key="1">
    <citation type="submission" date="2017-10" db="EMBL/GenBank/DDBJ databases">
        <authorList>
            <person name="Banno H."/>
            <person name="Chua N.-H."/>
        </authorList>
    </citation>
    <scope>NUCLEOTIDE SEQUENCE [LARGE SCALE GENOMIC DNA]</scope>
    <source>
        <strain evidence="1">Vibrio tapetis CECT4600</strain>
    </source>
</reference>
<gene>
    <name evidence="1" type="ORF">VTAP4600_A0295</name>
</gene>
<name>A0A2N8Z8N6_9VIBR</name>
<sequence>MDNLVNSRLDMSDGRAKAMLTEQITKIRYEVILVNQMQPVDYLVLV</sequence>
<evidence type="ECO:0000313" key="1">
    <source>
        <dbReference type="EMBL" id="SON48274.1"/>
    </source>
</evidence>
<organism evidence="1 2">
    <name type="scientific">Vibrio tapetis subsp. tapetis</name>
    <dbReference type="NCBI Taxonomy" id="1671868"/>
    <lineage>
        <taxon>Bacteria</taxon>
        <taxon>Pseudomonadati</taxon>
        <taxon>Pseudomonadota</taxon>
        <taxon>Gammaproteobacteria</taxon>
        <taxon>Vibrionales</taxon>
        <taxon>Vibrionaceae</taxon>
        <taxon>Vibrio</taxon>
    </lineage>
</organism>
<evidence type="ECO:0000313" key="2">
    <source>
        <dbReference type="Proteomes" id="UP000235828"/>
    </source>
</evidence>
<dbReference type="EMBL" id="LT960611">
    <property type="protein sequence ID" value="SON48274.1"/>
    <property type="molecule type" value="Genomic_DNA"/>
</dbReference>
<proteinExistence type="predicted"/>
<dbReference type="Proteomes" id="UP000235828">
    <property type="component" value="Chromosome A"/>
</dbReference>
<accession>A0A2N8Z8N6</accession>
<keyword evidence="2" id="KW-1185">Reference proteome</keyword>
<protein>
    <submittedName>
        <fullName evidence="1">Uncharacterized protein</fullName>
    </submittedName>
</protein>
<dbReference type="KEGG" id="vta:A0295"/>
<dbReference type="AlphaFoldDB" id="A0A2N8Z8N6"/>